<proteinExistence type="predicted"/>
<organism evidence="1 2">
    <name type="scientific">Trichinella spiralis</name>
    <name type="common">Trichina worm</name>
    <dbReference type="NCBI Taxonomy" id="6334"/>
    <lineage>
        <taxon>Eukaryota</taxon>
        <taxon>Metazoa</taxon>
        <taxon>Ecdysozoa</taxon>
        <taxon>Nematoda</taxon>
        <taxon>Enoplea</taxon>
        <taxon>Dorylaimia</taxon>
        <taxon>Trichinellida</taxon>
        <taxon>Trichinellidae</taxon>
        <taxon>Trichinella</taxon>
    </lineage>
</organism>
<comment type="caution">
    <text evidence="1">The sequence shown here is derived from an EMBL/GenBank/DDBJ whole genome shotgun (WGS) entry which is preliminary data.</text>
</comment>
<dbReference type="EMBL" id="JYDH01000021">
    <property type="protein sequence ID" value="KRY38963.1"/>
    <property type="molecule type" value="Genomic_DNA"/>
</dbReference>
<dbReference type="InParanoid" id="A0A0V1BR82"/>
<evidence type="ECO:0000313" key="1">
    <source>
        <dbReference type="EMBL" id="KRY38963.1"/>
    </source>
</evidence>
<name>A0A0V1BR82_TRISP</name>
<gene>
    <name evidence="1" type="ORF">T01_6768</name>
</gene>
<evidence type="ECO:0000313" key="2">
    <source>
        <dbReference type="Proteomes" id="UP000054776"/>
    </source>
</evidence>
<sequence>MREKRDRVIGRAYNDLPADSNVISNRTDQITVALVAELPDTLSSNASRGAPPASLVLPLPVQSLQIAIVFRTRYHGLGVAIILSRSRNTQESMPSRYRHSHS</sequence>
<protein>
    <submittedName>
        <fullName evidence="1">Uncharacterized protein</fullName>
    </submittedName>
</protein>
<reference evidence="1 2" key="1">
    <citation type="submission" date="2015-01" db="EMBL/GenBank/DDBJ databases">
        <title>Evolution of Trichinella species and genotypes.</title>
        <authorList>
            <person name="Korhonen P.K."/>
            <person name="Edoardo P."/>
            <person name="Giuseppe L.R."/>
            <person name="Gasser R.B."/>
        </authorList>
    </citation>
    <scope>NUCLEOTIDE SEQUENCE [LARGE SCALE GENOMIC DNA]</scope>
    <source>
        <strain evidence="1">ISS3</strain>
    </source>
</reference>
<keyword evidence="2" id="KW-1185">Reference proteome</keyword>
<accession>A0A0V1BR82</accession>
<dbReference type="Proteomes" id="UP000054776">
    <property type="component" value="Unassembled WGS sequence"/>
</dbReference>
<dbReference type="AlphaFoldDB" id="A0A0V1BR82"/>